<dbReference type="OrthoDB" id="6020543at2759"/>
<evidence type="ECO:0000313" key="12">
    <source>
        <dbReference type="RefSeq" id="XP_055868909.1"/>
    </source>
</evidence>
<dbReference type="GO" id="GO:0016020">
    <property type="term" value="C:membrane"/>
    <property type="evidence" value="ECO:0007669"/>
    <property type="project" value="InterPro"/>
</dbReference>
<dbReference type="PANTHER" id="PTHR23301:SF0">
    <property type="entry name" value="CHITIN-BINDING TYPE-2 DOMAIN-CONTAINING PROTEIN-RELATED"/>
    <property type="match status" value="1"/>
</dbReference>
<feature type="domain" description="SRCR" evidence="7">
    <location>
        <begin position="903"/>
        <end position="1011"/>
    </location>
</feature>
<feature type="domain" description="Chitin-binding type-2" evidence="8">
    <location>
        <begin position="697"/>
        <end position="753"/>
    </location>
</feature>
<evidence type="ECO:0000313" key="9">
    <source>
        <dbReference type="Proteomes" id="UP001165740"/>
    </source>
</evidence>
<dbReference type="PANTHER" id="PTHR23301">
    <property type="entry name" value="CHITIN BINDING PERITROPHIN-A"/>
    <property type="match status" value="1"/>
</dbReference>
<feature type="domain" description="Chitin-binding type-2" evidence="8">
    <location>
        <begin position="195"/>
        <end position="254"/>
    </location>
</feature>
<keyword evidence="2" id="KW-0732">Signal</keyword>
<dbReference type="OMA" id="DRCDWPR"/>
<feature type="domain" description="Chitin-binding type-2" evidence="8">
    <location>
        <begin position="260"/>
        <end position="325"/>
    </location>
</feature>
<keyword evidence="1" id="KW-0147">Chitin-binding</keyword>
<dbReference type="RefSeq" id="XP_055868909.1">
    <property type="nucleotide sequence ID" value="XM_056012934.1"/>
</dbReference>
<dbReference type="SUPFAM" id="SSF57625">
    <property type="entry name" value="Invertebrate chitin-binding proteins"/>
    <property type="match status" value="5"/>
</dbReference>
<evidence type="ECO:0000256" key="1">
    <source>
        <dbReference type="ARBA" id="ARBA00022669"/>
    </source>
</evidence>
<dbReference type="Proteomes" id="UP001165740">
    <property type="component" value="Chromosome 15"/>
</dbReference>
<dbReference type="Gene3D" id="2.170.140.10">
    <property type="entry name" value="Chitin binding domain"/>
    <property type="match status" value="2"/>
</dbReference>
<feature type="domain" description="Chitin-binding type-2" evidence="8">
    <location>
        <begin position="1007"/>
        <end position="1069"/>
    </location>
</feature>
<evidence type="ECO:0000256" key="6">
    <source>
        <dbReference type="PROSITE-ProRule" id="PRU00196"/>
    </source>
</evidence>
<dbReference type="PROSITE" id="PS50287">
    <property type="entry name" value="SRCR_2"/>
    <property type="match status" value="1"/>
</dbReference>
<feature type="domain" description="Chitin-binding type-2" evidence="8">
    <location>
        <begin position="638"/>
        <end position="687"/>
    </location>
</feature>
<name>A0A9W2Z1I6_BIOGL</name>
<protein>
    <submittedName>
        <fullName evidence="10 11">Uncharacterized protein LOC106072196 isoform X1</fullName>
    </submittedName>
</protein>
<feature type="domain" description="Chitin-binding type-2" evidence="8">
    <location>
        <begin position="1274"/>
        <end position="1330"/>
    </location>
</feature>
<dbReference type="InterPro" id="IPR001190">
    <property type="entry name" value="SRCR"/>
</dbReference>
<organism evidence="9 11">
    <name type="scientific">Biomphalaria glabrata</name>
    <name type="common">Bloodfluke planorb</name>
    <name type="synonym">Freshwater snail</name>
    <dbReference type="NCBI Taxonomy" id="6526"/>
    <lineage>
        <taxon>Eukaryota</taxon>
        <taxon>Metazoa</taxon>
        <taxon>Spiralia</taxon>
        <taxon>Lophotrochozoa</taxon>
        <taxon>Mollusca</taxon>
        <taxon>Gastropoda</taxon>
        <taxon>Heterobranchia</taxon>
        <taxon>Euthyneura</taxon>
        <taxon>Panpulmonata</taxon>
        <taxon>Hygrophila</taxon>
        <taxon>Lymnaeoidea</taxon>
        <taxon>Planorbidae</taxon>
        <taxon>Biomphalaria</taxon>
    </lineage>
</organism>
<evidence type="ECO:0000256" key="4">
    <source>
        <dbReference type="ARBA" id="ARBA00023157"/>
    </source>
</evidence>
<gene>
    <name evidence="10 11 12" type="primary">LOC106072196</name>
</gene>
<feature type="domain" description="Chitin-binding type-2" evidence="8">
    <location>
        <begin position="1179"/>
        <end position="1245"/>
    </location>
</feature>
<evidence type="ECO:0000259" key="7">
    <source>
        <dbReference type="PROSITE" id="PS50287"/>
    </source>
</evidence>
<evidence type="ECO:0000256" key="5">
    <source>
        <dbReference type="ARBA" id="ARBA00023180"/>
    </source>
</evidence>
<dbReference type="PROSITE" id="PS50940">
    <property type="entry name" value="CHIT_BIND_II"/>
    <property type="match status" value="10"/>
</dbReference>
<evidence type="ECO:0000313" key="11">
    <source>
        <dbReference type="RefSeq" id="XP_055868908.1"/>
    </source>
</evidence>
<comment type="caution">
    <text evidence="6">Lacks conserved residue(s) required for the propagation of feature annotation.</text>
</comment>
<keyword evidence="4" id="KW-1015">Disulfide bond</keyword>
<proteinExistence type="predicted"/>
<dbReference type="GO" id="GO:0005576">
    <property type="term" value="C:extracellular region"/>
    <property type="evidence" value="ECO:0007669"/>
    <property type="project" value="InterPro"/>
</dbReference>
<dbReference type="GO" id="GO:0008061">
    <property type="term" value="F:chitin binding"/>
    <property type="evidence" value="ECO:0007669"/>
    <property type="project" value="UniProtKB-KW"/>
</dbReference>
<dbReference type="InterPro" id="IPR036508">
    <property type="entry name" value="Chitin-bd_dom_sf"/>
</dbReference>
<evidence type="ECO:0000256" key="3">
    <source>
        <dbReference type="ARBA" id="ARBA00022737"/>
    </source>
</evidence>
<dbReference type="GeneID" id="106072196"/>
<feature type="domain" description="Chitin-binding type-2" evidence="8">
    <location>
        <begin position="401"/>
        <end position="463"/>
    </location>
</feature>
<keyword evidence="5" id="KW-0325">Glycoprotein</keyword>
<keyword evidence="3" id="KW-0677">Repeat</keyword>
<dbReference type="SMART" id="SM00494">
    <property type="entry name" value="ChtBD2"/>
    <property type="match status" value="12"/>
</dbReference>
<keyword evidence="9" id="KW-1185">Reference proteome</keyword>
<sequence>MSSAKSCNCDLSHLETSCTVLNTRMKKSRDLLLQNISGITEICTDKNVSLFRWDAAPDEAASSNIEILNLRVDSDVSYQTVSMFCWSRSDDEASYSSSMLEQEPHAQNACSCVGTLQSQSRNPASPCSGTLPSKFTLSTFLRAFFVFLYRDMVSRVLLPAHRKRLNLIHFHLALLLASFVPFSLSLRTGEYPTYDSLCVSTGPLVPVMWDCKGYIQCMPLGYGTYRAVWTQCSGGRFYDPDQMACVVQYTKCPAPKDAAMNICPSKPHLKFPHPGSCAMFYDCSQPSNRQGLGPWENECPDPLLFDEATYTCVKRKDGDTQFCGTRPEPNGKCEYRLGCTDKNCTGLVDGPHYDPVAPFTEKFYVCKNRTVVEKKHCEEEGHFFDPIKRDCTDAINDESVQNFCKKNPTAVFPDPSKCSLFYDCSQDSWHPLLKPYQSECAYPRLFDQQTSSCASFLDVTCGRRRETIQPCDYVVGHCVDAGCIPCVASCLGLRDGSNAYPGRVLTSFYLVCQRERTIDIRTCAEGSIFDPQMRTCLMEISSQTLDIYCANNPDGRLLHPSECSMFYSCTQQNNSQVNPNLPARAVECKYPYLVDAGTVTCKPHTLVKCGGRREPYSPCDYVSNRCTSKACTKCELIMPSCYGKADNYYPAINQEMTAHYIICKDQRVMGAGSCPNGTIFDIRTLTCTDVVYPLSLLEFCTNYHTGRVQNPANCAQYYDCAMSLTEVTECTYPDLYDVTSHLCLPYNQVTCAGRPVFLDPCDSFTFCPVQPCPYCNSAYPSCVGRNGAVGGFRFEPSMYYQCVNDRLVLKYCQTTFNWTAKTCNELINPGQTDQSSSTSTTTVRPSNTTLASNDLKANIVNTCKAWAGLIMYKEHNCAQFFNCSNPTSPLGAYIDECPVGYLFNIFTNNCHPYNEVMCQGRYEPEQVCDYQRYCQNKSNDGCSECKKIYPSCQNVSSGMAPAQGGFYYSAVICRSGRAVNVSTCPAGQFYDAVMKKCSPIMSDESAKVMCKELPKQIIPHPIYCNKYILCGENIPGNPNHANYTIKECPYPLLFSNGLCRNFKTVSCGQRKTAISPCDYEELRKCPESSSTCKVGTADTCPDKTDHICAPCEKRYPSCIDKPDGFVPYPGRLFTRDFVRCDSGRTLAILKCVQSVFDPNTRSCGLKLDQVIAELKTDPISFCKRYPSALIPDSTHCARFYNCSGSSSSGIDVAHLQECRHPKLFDTNKRICDNFIEVLNTAGCEEKFQPKHYCDYVSICPSQRFKTCNDCRKALPSCINQVNGIHGNPPGQAVTAGFMYCVEGRVLATSPCPQGTSFHQSVKACVQQSNG</sequence>
<dbReference type="RefSeq" id="XP_055868908.1">
    <property type="nucleotide sequence ID" value="XM_056012933.1"/>
</dbReference>
<evidence type="ECO:0000313" key="10">
    <source>
        <dbReference type="RefSeq" id="XP_055868907.1"/>
    </source>
</evidence>
<evidence type="ECO:0000259" key="8">
    <source>
        <dbReference type="PROSITE" id="PS50940"/>
    </source>
</evidence>
<dbReference type="InterPro" id="IPR002557">
    <property type="entry name" value="Chitin-bd_dom"/>
</dbReference>
<evidence type="ECO:0000256" key="2">
    <source>
        <dbReference type="ARBA" id="ARBA00022729"/>
    </source>
</evidence>
<dbReference type="Pfam" id="PF01607">
    <property type="entry name" value="CBM_14"/>
    <property type="match status" value="2"/>
</dbReference>
<dbReference type="RefSeq" id="XP_055868907.1">
    <property type="nucleotide sequence ID" value="XM_056012932.1"/>
</dbReference>
<accession>A0A9W2Z1I6</accession>
<reference evidence="10 11" key="1">
    <citation type="submission" date="2025-04" db="UniProtKB">
        <authorList>
            <consortium name="RefSeq"/>
        </authorList>
    </citation>
    <scope>IDENTIFICATION</scope>
</reference>
<feature type="domain" description="Chitin-binding type-2" evidence="8">
    <location>
        <begin position="860"/>
        <end position="920"/>
    </location>
</feature>
<dbReference type="InterPro" id="IPR051940">
    <property type="entry name" value="Chitin_bind-dev_reg"/>
</dbReference>
<feature type="domain" description="Chitin-binding type-2" evidence="8">
    <location>
        <begin position="546"/>
        <end position="611"/>
    </location>
</feature>